<reference evidence="4" key="1">
    <citation type="submission" date="2020-10" db="EMBL/GenBank/DDBJ databases">
        <authorList>
            <person name="Gilroy R."/>
        </authorList>
    </citation>
    <scope>NUCLEOTIDE SEQUENCE</scope>
    <source>
        <strain evidence="4">1748</strain>
    </source>
</reference>
<evidence type="ECO:0000256" key="2">
    <source>
        <dbReference type="ARBA" id="ARBA00022679"/>
    </source>
</evidence>
<dbReference type="GO" id="GO:0008173">
    <property type="term" value="F:RNA methyltransferase activity"/>
    <property type="evidence" value="ECO:0007669"/>
    <property type="project" value="InterPro"/>
</dbReference>
<dbReference type="CDD" id="cd18082">
    <property type="entry name" value="SpoU-like_family"/>
    <property type="match status" value="1"/>
</dbReference>
<dbReference type="GO" id="GO:0032259">
    <property type="term" value="P:methylation"/>
    <property type="evidence" value="ECO:0007669"/>
    <property type="project" value="UniProtKB-KW"/>
</dbReference>
<name>A0A9D9D9C8_9BACL</name>
<dbReference type="AlphaFoldDB" id="A0A9D9D9C8"/>
<accession>A0A9D9D9C8</accession>
<evidence type="ECO:0000313" key="4">
    <source>
        <dbReference type="EMBL" id="MBO8414374.1"/>
    </source>
</evidence>
<dbReference type="PANTHER" id="PTHR43191:SF2">
    <property type="entry name" value="RRNA METHYLTRANSFERASE 3, MITOCHONDRIAL"/>
    <property type="match status" value="1"/>
</dbReference>
<feature type="domain" description="tRNA/rRNA methyltransferase SpoU type" evidence="3">
    <location>
        <begin position="93"/>
        <end position="229"/>
    </location>
</feature>
<gene>
    <name evidence="4" type="ORF">IAC78_02720</name>
</gene>
<evidence type="ECO:0000313" key="5">
    <source>
        <dbReference type="Proteomes" id="UP000823629"/>
    </source>
</evidence>
<dbReference type="GO" id="GO:0003723">
    <property type="term" value="F:RNA binding"/>
    <property type="evidence" value="ECO:0007669"/>
    <property type="project" value="InterPro"/>
</dbReference>
<dbReference type="SUPFAM" id="SSF75217">
    <property type="entry name" value="alpha/beta knot"/>
    <property type="match status" value="1"/>
</dbReference>
<dbReference type="Proteomes" id="UP000823629">
    <property type="component" value="Unassembled WGS sequence"/>
</dbReference>
<dbReference type="InterPro" id="IPR029028">
    <property type="entry name" value="Alpha/beta_knot_MTases"/>
</dbReference>
<keyword evidence="1 4" id="KW-0489">Methyltransferase</keyword>
<protein>
    <submittedName>
        <fullName evidence="4">TrmH family RNA methyltransferase</fullName>
    </submittedName>
</protein>
<comment type="caution">
    <text evidence="4">The sequence shown here is derived from an EMBL/GenBank/DDBJ whole genome shotgun (WGS) entry which is preliminary data.</text>
</comment>
<proteinExistence type="predicted"/>
<dbReference type="InterPro" id="IPR029026">
    <property type="entry name" value="tRNA_m1G_MTases_N"/>
</dbReference>
<dbReference type="InterPro" id="IPR001537">
    <property type="entry name" value="SpoU_MeTrfase"/>
</dbReference>
<dbReference type="GO" id="GO:0006396">
    <property type="term" value="P:RNA processing"/>
    <property type="evidence" value="ECO:0007669"/>
    <property type="project" value="InterPro"/>
</dbReference>
<organism evidence="4 5">
    <name type="scientific">Candidatus Scatoplasma merdavium</name>
    <dbReference type="NCBI Taxonomy" id="2840932"/>
    <lineage>
        <taxon>Bacteria</taxon>
        <taxon>Bacillati</taxon>
        <taxon>Bacillota</taxon>
        <taxon>Bacilli</taxon>
        <taxon>Bacillales</taxon>
        <taxon>Candidatus Scatoplasma</taxon>
    </lineage>
</organism>
<keyword evidence="2" id="KW-0808">Transferase</keyword>
<dbReference type="EMBL" id="JADING010000076">
    <property type="protein sequence ID" value="MBO8414374.1"/>
    <property type="molecule type" value="Genomic_DNA"/>
</dbReference>
<evidence type="ECO:0000259" key="3">
    <source>
        <dbReference type="Pfam" id="PF00588"/>
    </source>
</evidence>
<dbReference type="Pfam" id="PF00588">
    <property type="entry name" value="SpoU_methylase"/>
    <property type="match status" value="1"/>
</dbReference>
<evidence type="ECO:0000256" key="1">
    <source>
        <dbReference type="ARBA" id="ARBA00022603"/>
    </source>
</evidence>
<reference evidence="4" key="2">
    <citation type="journal article" date="2021" name="PeerJ">
        <title>Extensive microbial diversity within the chicken gut microbiome revealed by metagenomics and culture.</title>
        <authorList>
            <person name="Gilroy R."/>
            <person name="Ravi A."/>
            <person name="Getino M."/>
            <person name="Pursley I."/>
            <person name="Horton D.L."/>
            <person name="Alikhan N.F."/>
            <person name="Baker D."/>
            <person name="Gharbi K."/>
            <person name="Hall N."/>
            <person name="Watson M."/>
            <person name="Adriaenssens E.M."/>
            <person name="Foster-Nyarko E."/>
            <person name="Jarju S."/>
            <person name="Secka A."/>
            <person name="Antonio M."/>
            <person name="Oren A."/>
            <person name="Chaudhuri R.R."/>
            <person name="La Ragione R."/>
            <person name="Hildebrand F."/>
            <person name="Pallen M.J."/>
        </authorList>
    </citation>
    <scope>NUCLEOTIDE SEQUENCE</scope>
    <source>
        <strain evidence="4">1748</strain>
    </source>
</reference>
<sequence>MYKTYKKNCCYSYVGGFYPCFELAKYHKDKILHVFFSSSAENSEGYKKMCALLDSSLISVDDRTFNRLKEKDNDHCIAVFSKYDSKLSSQSPHVVLYNPSDMGNMGNIMRSMAAFDYKDLAVILPGCDSFNPKVVRSSMGSRFFVNVETFQTYQEYLASYPDRVYYTFMLQAKKGLKDVKKPDGKFSLVFGNEASGLPRELLNENSLIIEQSDKVDSLNLATSVVLALYEFKYLK</sequence>
<dbReference type="PANTHER" id="PTHR43191">
    <property type="entry name" value="RRNA METHYLTRANSFERASE 3"/>
    <property type="match status" value="1"/>
</dbReference>
<dbReference type="Gene3D" id="3.40.1280.10">
    <property type="match status" value="1"/>
</dbReference>
<dbReference type="InterPro" id="IPR051259">
    <property type="entry name" value="rRNA_Methyltransferase"/>
</dbReference>